<sequence>MSSKFFVAFMISSYIVFPSVIDMESSSLRSISLSLCEPCFPG</sequence>
<evidence type="ECO:0000313" key="1">
    <source>
        <dbReference type="EMBL" id="MBW88904.1"/>
    </source>
</evidence>
<reference evidence="1" key="1">
    <citation type="submission" date="2018-02" db="EMBL/GenBank/DDBJ databases">
        <title>Rhizophora mucronata_Transcriptome.</title>
        <authorList>
            <person name="Meera S.P."/>
            <person name="Sreeshan A."/>
            <person name="Augustine A."/>
        </authorList>
    </citation>
    <scope>NUCLEOTIDE SEQUENCE</scope>
    <source>
        <tissue evidence="1">Leaf</tissue>
    </source>
</reference>
<protein>
    <submittedName>
        <fullName evidence="1">Uncharacterized protein</fullName>
    </submittedName>
</protein>
<accession>A0A2P2J5Z6</accession>
<dbReference type="EMBL" id="GGEC01008421">
    <property type="protein sequence ID" value="MBW88904.1"/>
    <property type="molecule type" value="Transcribed_RNA"/>
</dbReference>
<organism evidence="1">
    <name type="scientific">Rhizophora mucronata</name>
    <name type="common">Asiatic mangrove</name>
    <dbReference type="NCBI Taxonomy" id="61149"/>
    <lineage>
        <taxon>Eukaryota</taxon>
        <taxon>Viridiplantae</taxon>
        <taxon>Streptophyta</taxon>
        <taxon>Embryophyta</taxon>
        <taxon>Tracheophyta</taxon>
        <taxon>Spermatophyta</taxon>
        <taxon>Magnoliopsida</taxon>
        <taxon>eudicotyledons</taxon>
        <taxon>Gunneridae</taxon>
        <taxon>Pentapetalae</taxon>
        <taxon>rosids</taxon>
        <taxon>fabids</taxon>
        <taxon>Malpighiales</taxon>
        <taxon>Rhizophoraceae</taxon>
        <taxon>Rhizophora</taxon>
    </lineage>
</organism>
<dbReference type="AlphaFoldDB" id="A0A2P2J5Z6"/>
<proteinExistence type="predicted"/>
<name>A0A2P2J5Z6_RHIMU</name>